<evidence type="ECO:0000256" key="3">
    <source>
        <dbReference type="ARBA" id="ARBA00022691"/>
    </source>
</evidence>
<comment type="cofactor">
    <cofactor evidence="1">
        <name>[4Fe-4S] cluster</name>
        <dbReference type="ChEBI" id="CHEBI:49883"/>
    </cofactor>
</comment>
<dbReference type="Pfam" id="PF04055">
    <property type="entry name" value="Radical_SAM"/>
    <property type="match status" value="1"/>
</dbReference>
<dbReference type="PROSITE" id="PS51918">
    <property type="entry name" value="RADICAL_SAM"/>
    <property type="match status" value="1"/>
</dbReference>
<organism evidence="8 9">
    <name type="scientific">Shewanella litoralis</name>
    <dbReference type="NCBI Taxonomy" id="2282700"/>
    <lineage>
        <taxon>Bacteria</taxon>
        <taxon>Pseudomonadati</taxon>
        <taxon>Pseudomonadota</taxon>
        <taxon>Gammaproteobacteria</taxon>
        <taxon>Alteromonadales</taxon>
        <taxon>Shewanellaceae</taxon>
        <taxon>Shewanella</taxon>
    </lineage>
</organism>
<dbReference type="SFLD" id="SFLDF00301">
    <property type="entry name" value="2-iminoacetate_synthase_(ThiH)"/>
    <property type="match status" value="1"/>
</dbReference>
<dbReference type="SMART" id="SM00876">
    <property type="entry name" value="BATS"/>
    <property type="match status" value="1"/>
</dbReference>
<dbReference type="InterPro" id="IPR010722">
    <property type="entry name" value="BATS_dom"/>
</dbReference>
<keyword evidence="9" id="KW-1185">Reference proteome</keyword>
<feature type="domain" description="Radical SAM core" evidence="7">
    <location>
        <begin position="71"/>
        <end position="298"/>
    </location>
</feature>
<evidence type="ECO:0000313" key="8">
    <source>
        <dbReference type="EMBL" id="GGQ11757.1"/>
    </source>
</evidence>
<dbReference type="InterPro" id="IPR012726">
    <property type="entry name" value="ThiH"/>
</dbReference>
<keyword evidence="3" id="KW-0949">S-adenosyl-L-methionine</keyword>
<dbReference type="NCBIfam" id="TIGR02351">
    <property type="entry name" value="thiH"/>
    <property type="match status" value="1"/>
</dbReference>
<dbReference type="RefSeq" id="WP_160052850.1">
    <property type="nucleotide sequence ID" value="NZ_BMQX01000005.1"/>
</dbReference>
<dbReference type="InterPro" id="IPR034428">
    <property type="entry name" value="ThiH/NoCL/HydG-like"/>
</dbReference>
<reference evidence="9" key="1">
    <citation type="journal article" date="2019" name="Int. J. Syst. Evol. Microbiol.">
        <title>The Global Catalogue of Microorganisms (GCM) 10K type strain sequencing project: providing services to taxonomists for standard genome sequencing and annotation.</title>
        <authorList>
            <consortium name="The Broad Institute Genomics Platform"/>
            <consortium name="The Broad Institute Genome Sequencing Center for Infectious Disease"/>
            <person name="Wu L."/>
            <person name="Ma J."/>
        </authorList>
    </citation>
    <scope>NUCLEOTIDE SEQUENCE [LARGE SCALE GENOMIC DNA]</scope>
    <source>
        <strain evidence="9">JCM 32306</strain>
    </source>
</reference>
<evidence type="ECO:0000256" key="2">
    <source>
        <dbReference type="ARBA" id="ARBA00022485"/>
    </source>
</evidence>
<proteinExistence type="predicted"/>
<dbReference type="PANTHER" id="PTHR43583">
    <property type="entry name" value="2-IMINOACETATE SYNTHASE"/>
    <property type="match status" value="1"/>
</dbReference>
<dbReference type="Proteomes" id="UP000619118">
    <property type="component" value="Unassembled WGS sequence"/>
</dbReference>
<dbReference type="Gene3D" id="3.20.20.70">
    <property type="entry name" value="Aldolase class I"/>
    <property type="match status" value="1"/>
</dbReference>
<dbReference type="SFLD" id="SFLDG01081">
    <property type="entry name" value="cleavage_of_the_Ca-Cb_bond_in"/>
    <property type="match status" value="1"/>
</dbReference>
<dbReference type="SUPFAM" id="SSF102114">
    <property type="entry name" value="Radical SAM enzymes"/>
    <property type="match status" value="1"/>
</dbReference>
<dbReference type="Pfam" id="PF06968">
    <property type="entry name" value="BATS"/>
    <property type="match status" value="1"/>
</dbReference>
<evidence type="ECO:0000256" key="6">
    <source>
        <dbReference type="ARBA" id="ARBA00023014"/>
    </source>
</evidence>
<dbReference type="SFLD" id="SFLDS00029">
    <property type="entry name" value="Radical_SAM"/>
    <property type="match status" value="1"/>
</dbReference>
<accession>A0ABQ2R3H1</accession>
<dbReference type="InterPro" id="IPR007197">
    <property type="entry name" value="rSAM"/>
</dbReference>
<keyword evidence="4" id="KW-0479">Metal-binding</keyword>
<comment type="caution">
    <text evidence="8">The sequence shown here is derived from an EMBL/GenBank/DDBJ whole genome shotgun (WGS) entry which is preliminary data.</text>
</comment>
<keyword evidence="2" id="KW-0004">4Fe-4S</keyword>
<evidence type="ECO:0000256" key="5">
    <source>
        <dbReference type="ARBA" id="ARBA00023004"/>
    </source>
</evidence>
<protein>
    <submittedName>
        <fullName evidence="8">Thiamine biosynthesis protein ThiH</fullName>
    </submittedName>
</protein>
<name>A0ABQ2R3H1_9GAMM</name>
<dbReference type="PANTHER" id="PTHR43583:SF1">
    <property type="entry name" value="2-IMINOACETATE SYNTHASE"/>
    <property type="match status" value="1"/>
</dbReference>
<dbReference type="InterPro" id="IPR013785">
    <property type="entry name" value="Aldolase_TIM"/>
</dbReference>
<evidence type="ECO:0000259" key="7">
    <source>
        <dbReference type="PROSITE" id="PS51918"/>
    </source>
</evidence>
<keyword evidence="5" id="KW-0408">Iron</keyword>
<evidence type="ECO:0000313" key="9">
    <source>
        <dbReference type="Proteomes" id="UP000619118"/>
    </source>
</evidence>
<evidence type="ECO:0000256" key="4">
    <source>
        <dbReference type="ARBA" id="ARBA00022723"/>
    </source>
</evidence>
<evidence type="ECO:0000256" key="1">
    <source>
        <dbReference type="ARBA" id="ARBA00001966"/>
    </source>
</evidence>
<dbReference type="SFLD" id="SFLDG01060">
    <property type="entry name" value="BATS_domain_containing"/>
    <property type="match status" value="1"/>
</dbReference>
<dbReference type="InterPro" id="IPR058240">
    <property type="entry name" value="rSAM_sf"/>
</dbReference>
<sequence length="374" mass="42008">MTSFVDEFVSLNADAMSLKLYSTTAQDVERALLKPTGNLSSLMALLSPAAMAYLEPMAQQAAALTRQRFGANLGLFLPLYVSNLCANECDYCGFSMSNKVKRKTLSQDELNQEMAIIKQRGFDSVLLVSGEHETKVGIDYFAAILPQVKAKFSHVAMEVQPLETVHYQRLAKLGLDAVMVYQETYRPYTYAKHHTRGKKQDFNYRLATADRIAKAGIDKIGLGVLLGLDDWRLDALFMGHHLQYLEQTYWRTRYSISLPRLRPCTGGITPKVELSDAGLVQLICAFRLFNPQVEISLSTRELASLRDNLWALGITHLSAGSSTQPGGYVHPSSQLDQFEISDDRSVEQVVSRLKQLGFNPLWKDWEMAWINQSP</sequence>
<dbReference type="EMBL" id="BMQX01000005">
    <property type="protein sequence ID" value="GGQ11757.1"/>
    <property type="molecule type" value="Genomic_DNA"/>
</dbReference>
<keyword evidence="6" id="KW-0411">Iron-sulfur</keyword>
<gene>
    <name evidence="8" type="primary">thiH</name>
    <name evidence="8" type="ORF">GCM10009411_10580</name>
</gene>
<dbReference type="CDD" id="cd01335">
    <property type="entry name" value="Radical_SAM"/>
    <property type="match status" value="1"/>
</dbReference>